<dbReference type="Proteomes" id="UP001143463">
    <property type="component" value="Unassembled WGS sequence"/>
</dbReference>
<evidence type="ECO:0008006" key="3">
    <source>
        <dbReference type="Google" id="ProtNLM"/>
    </source>
</evidence>
<sequence length="54" mass="6160">MPFARSVGWDVVVDTDDEVAVLEWNAGHNDIKFSEATQGPCFSDMGWETLWRRS</sequence>
<dbReference type="EMBL" id="BSFQ01000013">
    <property type="protein sequence ID" value="GLL12378.1"/>
    <property type="molecule type" value="Genomic_DNA"/>
</dbReference>
<name>A0A9W6L3G1_9PSEU</name>
<accession>A0A9W6L3G1</accession>
<proteinExistence type="predicted"/>
<reference evidence="1" key="2">
    <citation type="submission" date="2023-01" db="EMBL/GenBank/DDBJ databases">
        <authorList>
            <person name="Sun Q."/>
            <person name="Evtushenko L."/>
        </authorList>
    </citation>
    <scope>NUCLEOTIDE SEQUENCE</scope>
    <source>
        <strain evidence="1">VKM Ac-1069</strain>
    </source>
</reference>
<organism evidence="1 2">
    <name type="scientific">Pseudonocardia halophobica</name>
    <dbReference type="NCBI Taxonomy" id="29401"/>
    <lineage>
        <taxon>Bacteria</taxon>
        <taxon>Bacillati</taxon>
        <taxon>Actinomycetota</taxon>
        <taxon>Actinomycetes</taxon>
        <taxon>Pseudonocardiales</taxon>
        <taxon>Pseudonocardiaceae</taxon>
        <taxon>Pseudonocardia</taxon>
    </lineage>
</organism>
<reference evidence="1" key="1">
    <citation type="journal article" date="2014" name="Int. J. Syst. Evol. Microbiol.">
        <title>Complete genome sequence of Corynebacterium casei LMG S-19264T (=DSM 44701T), isolated from a smear-ripened cheese.</title>
        <authorList>
            <consortium name="US DOE Joint Genome Institute (JGI-PGF)"/>
            <person name="Walter F."/>
            <person name="Albersmeier A."/>
            <person name="Kalinowski J."/>
            <person name="Ruckert C."/>
        </authorList>
    </citation>
    <scope>NUCLEOTIDE SEQUENCE</scope>
    <source>
        <strain evidence="1">VKM Ac-1069</strain>
    </source>
</reference>
<dbReference type="AlphaFoldDB" id="A0A9W6L3G1"/>
<evidence type="ECO:0000313" key="2">
    <source>
        <dbReference type="Proteomes" id="UP001143463"/>
    </source>
</evidence>
<protein>
    <recommendedName>
        <fullName evidence="3">ATP-grasp domain-containing protein</fullName>
    </recommendedName>
</protein>
<gene>
    <name evidence="1" type="ORF">GCM10017577_35190</name>
</gene>
<evidence type="ECO:0000313" key="1">
    <source>
        <dbReference type="EMBL" id="GLL12378.1"/>
    </source>
</evidence>
<keyword evidence="2" id="KW-1185">Reference proteome</keyword>
<comment type="caution">
    <text evidence="1">The sequence shown here is derived from an EMBL/GenBank/DDBJ whole genome shotgun (WGS) entry which is preliminary data.</text>
</comment>
<dbReference type="RefSeq" id="WP_197040617.1">
    <property type="nucleotide sequence ID" value="NZ_BAAAUZ010000077.1"/>
</dbReference>